<evidence type="ECO:0000256" key="2">
    <source>
        <dbReference type="ARBA" id="ARBA00007430"/>
    </source>
</evidence>
<evidence type="ECO:0000313" key="8">
    <source>
        <dbReference type="EMBL" id="MEB3366460.1"/>
    </source>
</evidence>
<feature type="transmembrane region" description="Helical" evidence="7">
    <location>
        <begin position="20"/>
        <end position="41"/>
    </location>
</feature>
<evidence type="ECO:0000313" key="9">
    <source>
        <dbReference type="Proteomes" id="UP001327093"/>
    </source>
</evidence>
<keyword evidence="4 7" id="KW-0812">Transmembrane</keyword>
<dbReference type="PANTHER" id="PTHR30250:SF10">
    <property type="entry name" value="LIPOPOLYSACCHARIDE BIOSYNTHESIS PROTEIN WZXC"/>
    <property type="match status" value="1"/>
</dbReference>
<dbReference type="EMBL" id="JAWLNX010000002">
    <property type="protein sequence ID" value="MEB3366460.1"/>
    <property type="molecule type" value="Genomic_DNA"/>
</dbReference>
<dbReference type="RefSeq" id="WP_324264036.1">
    <property type="nucleotide sequence ID" value="NZ_JAWLNX010000002.1"/>
</dbReference>
<feature type="transmembrane region" description="Helical" evidence="7">
    <location>
        <begin position="47"/>
        <end position="68"/>
    </location>
</feature>
<gene>
    <name evidence="8" type="ORF">R4I43_03500</name>
</gene>
<comment type="subcellular location">
    <subcellularLocation>
        <location evidence="1">Cell membrane</location>
        <topology evidence="1">Multi-pass membrane protein</topology>
    </subcellularLocation>
</comment>
<keyword evidence="6 7" id="KW-0472">Membrane</keyword>
<dbReference type="Pfam" id="PF13440">
    <property type="entry name" value="Polysacc_synt_3"/>
    <property type="match status" value="1"/>
</dbReference>
<evidence type="ECO:0000256" key="7">
    <source>
        <dbReference type="SAM" id="Phobius"/>
    </source>
</evidence>
<comment type="caution">
    <text evidence="8">The sequence shown here is derived from an EMBL/GenBank/DDBJ whole genome shotgun (WGS) entry which is preliminary data.</text>
</comment>
<feature type="transmembrane region" description="Helical" evidence="7">
    <location>
        <begin position="181"/>
        <end position="204"/>
    </location>
</feature>
<keyword evidence="5 7" id="KW-1133">Transmembrane helix</keyword>
<protein>
    <submittedName>
        <fullName evidence="8">Lipopolysaccharide biosynthesis protein</fullName>
    </submittedName>
</protein>
<comment type="similarity">
    <text evidence="2">Belongs to the polysaccharide synthase family.</text>
</comment>
<name>A0ABU6A4G3_9PSEU</name>
<keyword evidence="9" id="KW-1185">Reference proteome</keyword>
<dbReference type="PANTHER" id="PTHR30250">
    <property type="entry name" value="PST FAMILY PREDICTED COLANIC ACID TRANSPORTER"/>
    <property type="match status" value="1"/>
</dbReference>
<sequence length="434" mass="45438">MVEEMLKPKQRRVTAGLAKVLGGSILGQGVGVLCAPLLTRLFSPSDFGALAVFTAVVTMCGAVCTLRLEAAIPLPRSDVRAAAVAWTALGIAAAWTVLLMVVGMVAGDFISMALAAPALAPLWWLVAPTVFAVGAGQVMAAWMVRAQRYGQLGRRNVTLGVGQVAVQLVCGVVEWRPIGLLLGLLAGRAAAFGGLGFGAGGLLWQRRPRAKQVTGVFVQYRRFPLVSSWSALLNTAGSQAPLLVISMCYGQAAVGLIALTVRVLATPAAIIGQPVAQVYLGEVSAANRERSAQLGRAVQDTVRRLLIVGLLPAGVLAVFAPSLFAAIFGHGWSEAGHYAQLLSIGYLVEFAVAPVSQTLLLLERQVVQLGWDFSRLVLTTGGPAVCFLLGTPVLTAITVLSASYVVSYGMLYVYCLRAARDADRASSRDGVATA</sequence>
<evidence type="ECO:0000256" key="4">
    <source>
        <dbReference type="ARBA" id="ARBA00022692"/>
    </source>
</evidence>
<accession>A0ABU6A4G3</accession>
<evidence type="ECO:0000256" key="5">
    <source>
        <dbReference type="ARBA" id="ARBA00022989"/>
    </source>
</evidence>
<feature type="transmembrane region" description="Helical" evidence="7">
    <location>
        <begin position="305"/>
        <end position="332"/>
    </location>
</feature>
<evidence type="ECO:0000256" key="1">
    <source>
        <dbReference type="ARBA" id="ARBA00004651"/>
    </source>
</evidence>
<dbReference type="InterPro" id="IPR050833">
    <property type="entry name" value="Poly_Biosynth_Transport"/>
</dbReference>
<feature type="transmembrane region" description="Helical" evidence="7">
    <location>
        <begin position="80"/>
        <end position="102"/>
    </location>
</feature>
<organism evidence="8 9">
    <name type="scientific">Saccharopolyspora mangrovi</name>
    <dbReference type="NCBI Taxonomy" id="3082379"/>
    <lineage>
        <taxon>Bacteria</taxon>
        <taxon>Bacillati</taxon>
        <taxon>Actinomycetota</taxon>
        <taxon>Actinomycetes</taxon>
        <taxon>Pseudonocardiales</taxon>
        <taxon>Pseudonocardiaceae</taxon>
        <taxon>Saccharopolyspora</taxon>
    </lineage>
</organism>
<reference evidence="8 9" key="1">
    <citation type="submission" date="2023-10" db="EMBL/GenBank/DDBJ databases">
        <title>Saccharopolyspora sp. nov., isolated from mangrove soil.</title>
        <authorList>
            <person name="Lu Y."/>
            <person name="Liu W."/>
        </authorList>
    </citation>
    <scope>NUCLEOTIDE SEQUENCE [LARGE SCALE GENOMIC DNA]</scope>
    <source>
        <strain evidence="8 9">S2-29</strain>
    </source>
</reference>
<evidence type="ECO:0000256" key="6">
    <source>
        <dbReference type="ARBA" id="ARBA00023136"/>
    </source>
</evidence>
<feature type="transmembrane region" description="Helical" evidence="7">
    <location>
        <begin position="396"/>
        <end position="416"/>
    </location>
</feature>
<dbReference type="Proteomes" id="UP001327093">
    <property type="component" value="Unassembled WGS sequence"/>
</dbReference>
<proteinExistence type="inferred from homology"/>
<evidence type="ECO:0000256" key="3">
    <source>
        <dbReference type="ARBA" id="ARBA00022475"/>
    </source>
</evidence>
<feature type="transmembrane region" description="Helical" evidence="7">
    <location>
        <begin position="122"/>
        <end position="144"/>
    </location>
</feature>
<feature type="transmembrane region" description="Helical" evidence="7">
    <location>
        <begin position="156"/>
        <end position="175"/>
    </location>
</feature>
<keyword evidence="3" id="KW-1003">Cell membrane</keyword>